<feature type="binding site" evidence="9">
    <location>
        <position position="214"/>
    </location>
    <ligand>
        <name>1-deoxy-D-xylulose 5-phosphate</name>
        <dbReference type="ChEBI" id="CHEBI:57792"/>
    </ligand>
</feature>
<feature type="binding site" evidence="9">
    <location>
        <position position="178"/>
    </location>
    <ligand>
        <name>1-deoxy-D-xylulose 5-phosphate</name>
        <dbReference type="ChEBI" id="CHEBI:57792"/>
    </ligand>
</feature>
<dbReference type="Pfam" id="PF08436">
    <property type="entry name" value="DXP_redisom_C"/>
    <property type="match status" value="1"/>
</dbReference>
<dbReference type="Proteomes" id="UP000092544">
    <property type="component" value="Unassembled WGS sequence"/>
</dbReference>
<dbReference type="HAMAP" id="MF_00183">
    <property type="entry name" value="DXP_reductoisom"/>
    <property type="match status" value="1"/>
</dbReference>
<dbReference type="GO" id="GO:0030145">
    <property type="term" value="F:manganese ion binding"/>
    <property type="evidence" value="ECO:0007669"/>
    <property type="project" value="TreeGrafter"/>
</dbReference>
<dbReference type="EMBL" id="FLOB01000002">
    <property type="protein sequence ID" value="SBS28640.1"/>
    <property type="molecule type" value="Genomic_DNA"/>
</dbReference>
<evidence type="ECO:0000256" key="7">
    <source>
        <dbReference type="ARBA" id="ARBA00023229"/>
    </source>
</evidence>
<feature type="binding site" evidence="9">
    <location>
        <position position="123"/>
    </location>
    <ligand>
        <name>1-deoxy-D-xylulose 5-phosphate</name>
        <dbReference type="ChEBI" id="CHEBI:57792"/>
    </ligand>
</feature>
<sequence>MQGVCLLGATGSIGQSTLNIIEQHPDKFFLACASANESVDKMADICRRFLPKRIVMGSQEARDRVATLCDGLPISFEWGSEALDSIAEDAQVDQVMAAIMGFAGLKPTLAGIRAKKRILLANKEALVTAGQLFMDEVAKHGVTLLPIDSEHNAIFQSLPQDEHGAHKRDFSKIVLTASGGPFRSWSLEAMKEVTLAQACAHPKWSMGQKISIDSASLMNKGLELIEACWLFNVTPNEVDVVVHPESIIHSMVSYRDGSVIAQMGNPDMRVPIAYGMTWPNRVATSVEPLDFVKVASLHFEAPDLERFPNLQLAAEAWYLGGTAMAVLNAANEVAVDAFVKGRIRFLDISTVNRAVLHSTDIQSVDSLDIVFAADKVARVMTKQYIAERNWL</sequence>
<feature type="binding site" evidence="9">
    <location>
        <position position="11"/>
    </location>
    <ligand>
        <name>NADPH</name>
        <dbReference type="ChEBI" id="CHEBI:57783"/>
    </ligand>
</feature>
<keyword evidence="13" id="KW-0413">Isomerase</keyword>
<dbReference type="EC" id="1.1.1.267" evidence="9"/>
<name>A0A1A8T8E4_9GAMM</name>
<dbReference type="STRING" id="1792290.MSP8886_01257"/>
<dbReference type="InterPro" id="IPR013512">
    <property type="entry name" value="DXP_reductoisomerase_N"/>
</dbReference>
<keyword evidence="7 9" id="KW-0414">Isoprene biosynthesis</keyword>
<dbReference type="OrthoDB" id="9806546at2"/>
<comment type="catalytic activity">
    <reaction evidence="8">
        <text>2-C-methyl-D-erythritol 4-phosphate + NADP(+) = 1-deoxy-D-xylulose 5-phosphate + NADPH + H(+)</text>
        <dbReference type="Rhea" id="RHEA:13717"/>
        <dbReference type="ChEBI" id="CHEBI:15378"/>
        <dbReference type="ChEBI" id="CHEBI:57783"/>
        <dbReference type="ChEBI" id="CHEBI:57792"/>
        <dbReference type="ChEBI" id="CHEBI:58262"/>
        <dbReference type="ChEBI" id="CHEBI:58349"/>
        <dbReference type="EC" id="1.1.1.267"/>
    </reaction>
    <physiologicalReaction direction="right-to-left" evidence="8">
        <dbReference type="Rhea" id="RHEA:13719"/>
    </physiologicalReaction>
</comment>
<evidence type="ECO:0000256" key="5">
    <source>
        <dbReference type="ARBA" id="ARBA00023002"/>
    </source>
</evidence>
<feature type="binding site" evidence="9">
    <location>
        <position position="223"/>
    </location>
    <ligand>
        <name>1-deoxy-D-xylulose 5-phosphate</name>
        <dbReference type="ChEBI" id="CHEBI:57792"/>
    </ligand>
</feature>
<keyword evidence="5 9" id="KW-0560">Oxidoreductase</keyword>
<evidence type="ECO:0000256" key="2">
    <source>
        <dbReference type="ARBA" id="ARBA00006825"/>
    </source>
</evidence>
<dbReference type="NCBIfam" id="NF009114">
    <property type="entry name" value="PRK12464.1"/>
    <property type="match status" value="1"/>
</dbReference>
<keyword evidence="14" id="KW-1185">Reference proteome</keyword>
<feature type="binding site" evidence="9">
    <location>
        <position position="12"/>
    </location>
    <ligand>
        <name>NADPH</name>
        <dbReference type="ChEBI" id="CHEBI:57783"/>
    </ligand>
</feature>
<dbReference type="PANTHER" id="PTHR30525">
    <property type="entry name" value="1-DEOXY-D-XYLULOSE 5-PHOSPHATE REDUCTOISOMERASE"/>
    <property type="match status" value="1"/>
</dbReference>
<dbReference type="AlphaFoldDB" id="A0A1A8T8E4"/>
<dbReference type="InterPro" id="IPR036291">
    <property type="entry name" value="NAD(P)-bd_dom_sf"/>
</dbReference>
<keyword evidence="3 9" id="KW-0479">Metal-binding</keyword>
<dbReference type="NCBIfam" id="TIGR00243">
    <property type="entry name" value="Dxr"/>
    <property type="match status" value="1"/>
</dbReference>
<dbReference type="InterPro" id="IPR013644">
    <property type="entry name" value="DXP_reductoisomerase_C"/>
</dbReference>
<reference evidence="13 14" key="1">
    <citation type="submission" date="2016-06" db="EMBL/GenBank/DDBJ databases">
        <authorList>
            <person name="Kjaerup R.B."/>
            <person name="Dalgaard T.S."/>
            <person name="Juul-Madsen H.R."/>
        </authorList>
    </citation>
    <scope>NUCLEOTIDE SEQUENCE [LARGE SCALE GENOMIC DNA]</scope>
    <source>
        <strain evidence="13 14">CECT 8886</strain>
    </source>
</reference>
<dbReference type="GO" id="GO:0070402">
    <property type="term" value="F:NADPH binding"/>
    <property type="evidence" value="ECO:0007669"/>
    <property type="project" value="InterPro"/>
</dbReference>
<dbReference type="RefSeq" id="WP_067013809.1">
    <property type="nucleotide sequence ID" value="NZ_FLOB01000002.1"/>
</dbReference>
<dbReference type="UniPathway" id="UPA00056">
    <property type="reaction ID" value="UER00092"/>
</dbReference>
<feature type="binding site" evidence="9">
    <location>
        <position position="150"/>
    </location>
    <ligand>
        <name>1-deoxy-D-xylulose 5-phosphate</name>
        <dbReference type="ChEBI" id="CHEBI:57792"/>
    </ligand>
</feature>
<evidence type="ECO:0000256" key="8">
    <source>
        <dbReference type="ARBA" id="ARBA00048543"/>
    </source>
</evidence>
<evidence type="ECO:0000259" key="12">
    <source>
        <dbReference type="Pfam" id="PF13288"/>
    </source>
</evidence>
<feature type="binding site" evidence="9">
    <location>
        <position position="149"/>
    </location>
    <ligand>
        <name>1-deoxy-D-xylulose 5-phosphate</name>
        <dbReference type="ChEBI" id="CHEBI:57792"/>
    </ligand>
</feature>
<feature type="binding site" evidence="9">
    <location>
        <position position="219"/>
    </location>
    <ligand>
        <name>1-deoxy-D-xylulose 5-phosphate</name>
        <dbReference type="ChEBI" id="CHEBI:57792"/>
    </ligand>
</feature>
<dbReference type="GO" id="GO:0030604">
    <property type="term" value="F:1-deoxy-D-xylulose-5-phosphate reductoisomerase activity"/>
    <property type="evidence" value="ECO:0007669"/>
    <property type="project" value="UniProtKB-UniRule"/>
</dbReference>
<comment type="caution">
    <text evidence="9">Lacks conserved residue(s) required for the propagation of feature annotation.</text>
</comment>
<comment type="function">
    <text evidence="9">Catalyzes the NADPH-dependent rearrangement and reduction of 1-deoxy-D-xylulose-5-phosphate (DXP) to 2-C-methyl-D-erythritol 4-phosphate (MEP).</text>
</comment>
<dbReference type="Pfam" id="PF13288">
    <property type="entry name" value="DXPR_C"/>
    <property type="match status" value="1"/>
</dbReference>
<keyword evidence="4 9" id="KW-0521">NADP</keyword>
<dbReference type="Gene3D" id="3.40.50.720">
    <property type="entry name" value="NAD(P)-binding Rossmann-like Domain"/>
    <property type="match status" value="1"/>
</dbReference>
<dbReference type="Pfam" id="PF02670">
    <property type="entry name" value="DXP_reductoisom"/>
    <property type="match status" value="1"/>
</dbReference>
<evidence type="ECO:0000256" key="4">
    <source>
        <dbReference type="ARBA" id="ARBA00022857"/>
    </source>
</evidence>
<dbReference type="FunFam" id="3.40.50.720:FF:000045">
    <property type="entry name" value="1-deoxy-D-xylulose 5-phosphate reductoisomerase"/>
    <property type="match status" value="1"/>
</dbReference>
<dbReference type="InterPro" id="IPR003821">
    <property type="entry name" value="DXP_reductoisomerase"/>
</dbReference>
<evidence type="ECO:0000256" key="9">
    <source>
        <dbReference type="HAMAP-Rule" id="MF_00183"/>
    </source>
</evidence>
<feature type="binding site" evidence="9">
    <location>
        <position position="148"/>
    </location>
    <ligand>
        <name>Mn(2+)</name>
        <dbReference type="ChEBI" id="CHEBI:29035"/>
    </ligand>
</feature>
<keyword evidence="9" id="KW-0460">Magnesium</keyword>
<evidence type="ECO:0000259" key="11">
    <source>
        <dbReference type="Pfam" id="PF08436"/>
    </source>
</evidence>
<protein>
    <recommendedName>
        <fullName evidence="9">1-deoxy-D-xylulose 5-phosphate reductoisomerase</fullName>
        <shortName evidence="9">DXP reductoisomerase</shortName>
        <ecNumber evidence="9">1.1.1.267</ecNumber>
    </recommendedName>
    <alternativeName>
        <fullName evidence="9">1-deoxyxylulose-5-phosphate reductoisomerase</fullName>
    </alternativeName>
    <alternativeName>
        <fullName evidence="9">2-C-methyl-D-erythritol 4-phosphate synthase</fullName>
    </alternativeName>
</protein>
<organism evidence="13 14">
    <name type="scientific">Marinomonas spartinae</name>
    <dbReference type="NCBI Taxonomy" id="1792290"/>
    <lineage>
        <taxon>Bacteria</taxon>
        <taxon>Pseudomonadati</taxon>
        <taxon>Pseudomonadota</taxon>
        <taxon>Gammaproteobacteria</taxon>
        <taxon>Oceanospirillales</taxon>
        <taxon>Oceanospirillaceae</taxon>
        <taxon>Marinomonas</taxon>
    </lineage>
</organism>
<evidence type="ECO:0000259" key="10">
    <source>
        <dbReference type="Pfam" id="PF02670"/>
    </source>
</evidence>
<comment type="cofactor">
    <cofactor evidence="9">
        <name>Mg(2+)</name>
        <dbReference type="ChEBI" id="CHEBI:18420"/>
    </cofactor>
    <cofactor evidence="9">
        <name>Mn(2+)</name>
        <dbReference type="ChEBI" id="CHEBI:29035"/>
    </cofactor>
</comment>
<dbReference type="GO" id="GO:0016853">
    <property type="term" value="F:isomerase activity"/>
    <property type="evidence" value="ECO:0007669"/>
    <property type="project" value="UniProtKB-KW"/>
</dbReference>
<evidence type="ECO:0000313" key="14">
    <source>
        <dbReference type="Proteomes" id="UP000092544"/>
    </source>
</evidence>
<evidence type="ECO:0000256" key="3">
    <source>
        <dbReference type="ARBA" id="ARBA00022723"/>
    </source>
</evidence>
<comment type="similarity">
    <text evidence="2 9">Belongs to the DXR family.</text>
</comment>
<feature type="domain" description="DXP reductoisomerase C-terminal" evidence="12">
    <location>
        <begin position="263"/>
        <end position="378"/>
    </location>
</feature>
<feature type="binding site" evidence="9">
    <location>
        <position position="220"/>
    </location>
    <ligand>
        <name>1-deoxy-D-xylulose 5-phosphate</name>
        <dbReference type="ChEBI" id="CHEBI:57792"/>
    </ligand>
</feature>
<feature type="binding site" evidence="9">
    <location>
        <position position="201"/>
    </location>
    <ligand>
        <name>1-deoxy-D-xylulose 5-phosphate</name>
        <dbReference type="ChEBI" id="CHEBI:57792"/>
    </ligand>
</feature>
<dbReference type="PIRSF" id="PIRSF006205">
    <property type="entry name" value="Dxp_reductismrs"/>
    <property type="match status" value="1"/>
</dbReference>
<feature type="binding site" evidence="9">
    <location>
        <position position="223"/>
    </location>
    <ligand>
        <name>Mn(2+)</name>
        <dbReference type="ChEBI" id="CHEBI:29035"/>
    </ligand>
</feature>
<evidence type="ECO:0000256" key="6">
    <source>
        <dbReference type="ARBA" id="ARBA00023211"/>
    </source>
</evidence>
<feature type="binding site" evidence="9">
    <location>
        <position position="150"/>
    </location>
    <ligand>
        <name>Mn(2+)</name>
        <dbReference type="ChEBI" id="CHEBI:29035"/>
    </ligand>
</feature>
<dbReference type="PANTHER" id="PTHR30525:SF0">
    <property type="entry name" value="1-DEOXY-D-XYLULOSE 5-PHOSPHATE REDUCTOISOMERASE, CHLOROPLASTIC"/>
    <property type="match status" value="1"/>
</dbReference>
<feature type="domain" description="1-deoxy-D-xylulose 5-phosphate reductoisomerase N-terminal" evidence="10">
    <location>
        <begin position="4"/>
        <end position="130"/>
    </location>
</feature>
<feature type="binding site" evidence="9">
    <location>
        <position position="207"/>
    </location>
    <ligand>
        <name>NADPH</name>
        <dbReference type="ChEBI" id="CHEBI:57783"/>
    </ligand>
</feature>
<gene>
    <name evidence="9 13" type="primary">dxr</name>
    <name evidence="13" type="ORF">MSP8886_01257</name>
</gene>
<dbReference type="SUPFAM" id="SSF69055">
    <property type="entry name" value="1-deoxy-D-xylulose-5-phosphate reductoisomerase, C-terminal domain"/>
    <property type="match status" value="1"/>
</dbReference>
<feature type="binding site" evidence="9">
    <location>
        <position position="124"/>
    </location>
    <ligand>
        <name>NADPH</name>
        <dbReference type="ChEBI" id="CHEBI:57783"/>
    </ligand>
</feature>
<proteinExistence type="inferred from homology"/>
<feature type="binding site" evidence="9">
    <location>
        <position position="122"/>
    </location>
    <ligand>
        <name>NADPH</name>
        <dbReference type="ChEBI" id="CHEBI:57783"/>
    </ligand>
</feature>
<feature type="binding site" evidence="9">
    <location>
        <position position="13"/>
    </location>
    <ligand>
        <name>NADPH</name>
        <dbReference type="ChEBI" id="CHEBI:57783"/>
    </ligand>
</feature>
<dbReference type="SUPFAM" id="SSF51735">
    <property type="entry name" value="NAD(P)-binding Rossmann-fold domains"/>
    <property type="match status" value="1"/>
</dbReference>
<evidence type="ECO:0000313" key="13">
    <source>
        <dbReference type="EMBL" id="SBS28640.1"/>
    </source>
</evidence>
<keyword evidence="6 9" id="KW-0464">Manganese</keyword>
<evidence type="ECO:0000256" key="1">
    <source>
        <dbReference type="ARBA" id="ARBA00005094"/>
    </source>
</evidence>
<feature type="binding site" evidence="9">
    <location>
        <position position="10"/>
    </location>
    <ligand>
        <name>NADPH</name>
        <dbReference type="ChEBI" id="CHEBI:57783"/>
    </ligand>
</feature>
<dbReference type="Gene3D" id="1.10.1740.10">
    <property type="match status" value="1"/>
</dbReference>
<feature type="domain" description="1-deoxy-D-xylulose 5-phosphate reductoisomerase C-terminal" evidence="11">
    <location>
        <begin position="144"/>
        <end position="231"/>
    </location>
</feature>
<dbReference type="InterPro" id="IPR036169">
    <property type="entry name" value="DXPR_C_sf"/>
</dbReference>
<dbReference type="GO" id="GO:0051484">
    <property type="term" value="P:isopentenyl diphosphate biosynthetic process, methylerythritol 4-phosphate pathway involved in terpenoid biosynthetic process"/>
    <property type="evidence" value="ECO:0007669"/>
    <property type="project" value="UniProtKB-ARBA"/>
</dbReference>
<dbReference type="SUPFAM" id="SSF55347">
    <property type="entry name" value="Glyceraldehyde-3-phosphate dehydrogenase-like, C-terminal domain"/>
    <property type="match status" value="1"/>
</dbReference>
<dbReference type="InterPro" id="IPR026877">
    <property type="entry name" value="DXPR_C"/>
</dbReference>
<comment type="pathway">
    <text evidence="1 9">Isoprenoid biosynthesis; isopentenyl diphosphate biosynthesis via DXP pathway; isopentenyl diphosphate from 1-deoxy-D-xylulose 5-phosphate: step 1/6.</text>
</comment>
<accession>A0A1A8T8E4</accession>